<dbReference type="GO" id="GO:0005737">
    <property type="term" value="C:cytoplasm"/>
    <property type="evidence" value="ECO:0007669"/>
    <property type="project" value="InterPro"/>
</dbReference>
<proteinExistence type="predicted"/>
<feature type="domain" description="DHHA2" evidence="8">
    <location>
        <begin position="227"/>
        <end position="363"/>
    </location>
</feature>
<dbReference type="InterPro" id="IPR038763">
    <property type="entry name" value="DHH_sf"/>
</dbReference>
<comment type="cofactor">
    <cofactor evidence="1">
        <name>Mn(2+)</name>
        <dbReference type="ChEBI" id="CHEBI:29035"/>
    </cofactor>
</comment>
<keyword evidence="4" id="KW-0378">Hydrolase</keyword>
<keyword evidence="3" id="KW-0479">Metal-binding</keyword>
<organism evidence="9 10">
    <name type="scientific">Fragilariopsis cylindrus CCMP1102</name>
    <dbReference type="NCBI Taxonomy" id="635003"/>
    <lineage>
        <taxon>Eukaryota</taxon>
        <taxon>Sar</taxon>
        <taxon>Stramenopiles</taxon>
        <taxon>Ochrophyta</taxon>
        <taxon>Bacillariophyta</taxon>
        <taxon>Bacillariophyceae</taxon>
        <taxon>Bacillariophycidae</taxon>
        <taxon>Bacillariales</taxon>
        <taxon>Bacillariaceae</taxon>
        <taxon>Fragilariopsis</taxon>
    </lineage>
</organism>
<evidence type="ECO:0000256" key="1">
    <source>
        <dbReference type="ARBA" id="ARBA00001936"/>
    </source>
</evidence>
<dbReference type="PANTHER" id="PTHR12112:SF22">
    <property type="entry name" value="MANGANESE-DEPENDENT INORGANIC PYROPHOSPHATASE-RELATED"/>
    <property type="match status" value="1"/>
</dbReference>
<dbReference type="SUPFAM" id="SSF64182">
    <property type="entry name" value="DHH phosphoesterases"/>
    <property type="match status" value="1"/>
</dbReference>
<keyword evidence="5" id="KW-0464">Manganese</keyword>
<dbReference type="Gene3D" id="3.10.310.20">
    <property type="entry name" value="DHHA2 domain"/>
    <property type="match status" value="1"/>
</dbReference>
<dbReference type="InterPro" id="IPR004097">
    <property type="entry name" value="DHHA2"/>
</dbReference>
<dbReference type="GO" id="GO:0004427">
    <property type="term" value="F:inorganic diphosphate phosphatase activity"/>
    <property type="evidence" value="ECO:0007669"/>
    <property type="project" value="UniProtKB-EC"/>
</dbReference>
<dbReference type="SMART" id="SM01131">
    <property type="entry name" value="DHHA2"/>
    <property type="match status" value="1"/>
</dbReference>
<dbReference type="Pfam" id="PF02833">
    <property type="entry name" value="DHHA2"/>
    <property type="match status" value="1"/>
</dbReference>
<name>A0A1E7FH66_9STRA</name>
<accession>A0A1E7FH66</accession>
<sequence>MYTDLEKEVMGMVDKAQAVLKDIPDEVSTDDEEEKLPEIEIFTPHNIKDAVFCGHLVTDLDSISGAIGAAKLYGGIPASASELNSETKYVLELFDVPVPRRIEDILAEDPDAKICLVDHQQTSQMNPSIQANNVVGIIDHHALQNKTLCTEKAIFVDIRPWGSMSTIIAHSFLVKKKCPSKSIAGILLCAILSDTLNLKSPTTTDWDKLIVTVLAELAGIDDINELAKKQFHAKSKELKNLSAYSLVHGDQKTFSFDQPGGFNGELGFAVIETTDDEAILSRVNELVEEMIASKKEGPLKLLFLAIVNIVDLHSSLVLCGPAETAIAIEAFGGKISGDAKTLLDLGERVSRKKEFIPALASSIQEEGDNDEKPGELKILQSDPFGQIIRAGSIRKLLDISEYDYEM</sequence>
<dbReference type="EC" id="3.6.1.1" evidence="2"/>
<evidence type="ECO:0000313" key="9">
    <source>
        <dbReference type="EMBL" id="OEU17526.1"/>
    </source>
</evidence>
<protein>
    <recommendedName>
        <fullName evidence="2">inorganic diphosphatase</fullName>
        <ecNumber evidence="2">3.6.1.1</ecNumber>
    </recommendedName>
    <alternativeName>
        <fullName evidence="6">Pyrophosphate phospho-hydrolase</fullName>
    </alternativeName>
</protein>
<dbReference type="AlphaFoldDB" id="A0A1E7FH66"/>
<evidence type="ECO:0000256" key="6">
    <source>
        <dbReference type="ARBA" id="ARBA00032535"/>
    </source>
</evidence>
<keyword evidence="10" id="KW-1185">Reference proteome</keyword>
<dbReference type="PANTHER" id="PTHR12112">
    <property type="entry name" value="BNIP - RELATED"/>
    <property type="match status" value="1"/>
</dbReference>
<evidence type="ECO:0000256" key="7">
    <source>
        <dbReference type="ARBA" id="ARBA00047820"/>
    </source>
</evidence>
<evidence type="ECO:0000256" key="5">
    <source>
        <dbReference type="ARBA" id="ARBA00023211"/>
    </source>
</evidence>
<gene>
    <name evidence="9" type="ORF">FRACYDRAFT_225300</name>
</gene>
<dbReference type="EMBL" id="KV784357">
    <property type="protein sequence ID" value="OEU17526.1"/>
    <property type="molecule type" value="Genomic_DNA"/>
</dbReference>
<dbReference type="Proteomes" id="UP000095751">
    <property type="component" value="Unassembled WGS sequence"/>
</dbReference>
<dbReference type="InParanoid" id="A0A1E7FH66"/>
<dbReference type="GO" id="GO:0046872">
    <property type="term" value="F:metal ion binding"/>
    <property type="evidence" value="ECO:0007669"/>
    <property type="project" value="UniProtKB-KW"/>
</dbReference>
<dbReference type="FunFam" id="3.90.1640.10:FF:000001">
    <property type="entry name" value="Probable manganese-dependent inorganic pyrophosphatase"/>
    <property type="match status" value="1"/>
</dbReference>
<dbReference type="OrthoDB" id="374045at2759"/>
<dbReference type="KEGG" id="fcy:FRACYDRAFT_225300"/>
<dbReference type="InterPro" id="IPR001667">
    <property type="entry name" value="DDH_dom"/>
</dbReference>
<evidence type="ECO:0000256" key="2">
    <source>
        <dbReference type="ARBA" id="ARBA00012146"/>
    </source>
</evidence>
<dbReference type="Gene3D" id="3.90.1640.10">
    <property type="entry name" value="inorganic pyrophosphatase (n-terminal core)"/>
    <property type="match status" value="1"/>
</dbReference>
<reference evidence="9 10" key="1">
    <citation type="submission" date="2016-09" db="EMBL/GenBank/DDBJ databases">
        <title>Extensive genetic diversity and differential bi-allelic expression allows diatom success in the polar Southern Ocean.</title>
        <authorList>
            <consortium name="DOE Joint Genome Institute"/>
            <person name="Mock T."/>
            <person name="Otillar R.P."/>
            <person name="Strauss J."/>
            <person name="Dupont C."/>
            <person name="Frickenhaus S."/>
            <person name="Maumus F."/>
            <person name="Mcmullan M."/>
            <person name="Sanges R."/>
            <person name="Schmutz J."/>
            <person name="Toseland A."/>
            <person name="Valas R."/>
            <person name="Veluchamy A."/>
            <person name="Ward B.J."/>
            <person name="Allen A."/>
            <person name="Barry K."/>
            <person name="Falciatore A."/>
            <person name="Ferrante M."/>
            <person name="Fortunato A.E."/>
            <person name="Gloeckner G."/>
            <person name="Gruber A."/>
            <person name="Hipkin R."/>
            <person name="Janech M."/>
            <person name="Kroth P."/>
            <person name="Leese F."/>
            <person name="Lindquist E."/>
            <person name="Lyon B.R."/>
            <person name="Martin J."/>
            <person name="Mayer C."/>
            <person name="Parker M."/>
            <person name="Quesneville H."/>
            <person name="Raymond J."/>
            <person name="Uhlig C."/>
            <person name="Valentin K.U."/>
            <person name="Worden A.Z."/>
            <person name="Armbrust E.V."/>
            <person name="Bowler C."/>
            <person name="Green B."/>
            <person name="Moulton V."/>
            <person name="Van Oosterhout C."/>
            <person name="Grigoriev I."/>
        </authorList>
    </citation>
    <scope>NUCLEOTIDE SEQUENCE [LARGE SCALE GENOMIC DNA]</scope>
    <source>
        <strain evidence="9 10">CCMP1102</strain>
    </source>
</reference>
<comment type="catalytic activity">
    <reaction evidence="7">
        <text>diphosphate + H2O = 2 phosphate + H(+)</text>
        <dbReference type="Rhea" id="RHEA:24576"/>
        <dbReference type="ChEBI" id="CHEBI:15377"/>
        <dbReference type="ChEBI" id="CHEBI:15378"/>
        <dbReference type="ChEBI" id="CHEBI:33019"/>
        <dbReference type="ChEBI" id="CHEBI:43474"/>
        <dbReference type="EC" id="3.6.1.1"/>
    </reaction>
</comment>
<dbReference type="Pfam" id="PF01368">
    <property type="entry name" value="DHH"/>
    <property type="match status" value="1"/>
</dbReference>
<evidence type="ECO:0000256" key="3">
    <source>
        <dbReference type="ARBA" id="ARBA00022723"/>
    </source>
</evidence>
<evidence type="ECO:0000259" key="8">
    <source>
        <dbReference type="SMART" id="SM01131"/>
    </source>
</evidence>
<dbReference type="InterPro" id="IPR038222">
    <property type="entry name" value="DHHA2_dom_sf"/>
</dbReference>
<evidence type="ECO:0000313" key="10">
    <source>
        <dbReference type="Proteomes" id="UP000095751"/>
    </source>
</evidence>
<evidence type="ECO:0000256" key="4">
    <source>
        <dbReference type="ARBA" id="ARBA00022801"/>
    </source>
</evidence>